<evidence type="ECO:0000259" key="19">
    <source>
        <dbReference type="PROSITE" id="PS50089"/>
    </source>
</evidence>
<feature type="domain" description="RING-type" evidence="19">
    <location>
        <begin position="139"/>
        <end position="181"/>
    </location>
</feature>
<dbReference type="FunFam" id="3.30.40.10:FF:000285">
    <property type="entry name" value="RING-H2 finger protein ATL43"/>
    <property type="match status" value="1"/>
</dbReference>
<evidence type="ECO:0000256" key="10">
    <source>
        <dbReference type="ARBA" id="ARBA00022786"/>
    </source>
</evidence>
<proteinExistence type="inferred from homology"/>
<keyword evidence="21" id="KW-1185">Reference proteome</keyword>
<organism evidence="20 21">
    <name type="scientific">Papaver atlanticum</name>
    <dbReference type="NCBI Taxonomy" id="357466"/>
    <lineage>
        <taxon>Eukaryota</taxon>
        <taxon>Viridiplantae</taxon>
        <taxon>Streptophyta</taxon>
        <taxon>Embryophyta</taxon>
        <taxon>Tracheophyta</taxon>
        <taxon>Spermatophyta</taxon>
        <taxon>Magnoliopsida</taxon>
        <taxon>Ranunculales</taxon>
        <taxon>Papaveraceae</taxon>
        <taxon>Papaveroideae</taxon>
        <taxon>Papaver</taxon>
    </lineage>
</organism>
<dbReference type="GO" id="GO:0008270">
    <property type="term" value="F:zinc ion binding"/>
    <property type="evidence" value="ECO:0007669"/>
    <property type="project" value="UniProtKB-KW"/>
</dbReference>
<dbReference type="InterPro" id="IPR013083">
    <property type="entry name" value="Znf_RING/FYVE/PHD"/>
</dbReference>
<evidence type="ECO:0000256" key="16">
    <source>
        <dbReference type="SAM" id="MobiDB-lite"/>
    </source>
</evidence>
<gene>
    <name evidence="20" type="ORF">MKW98_022537</name>
</gene>
<keyword evidence="9 15" id="KW-0863">Zinc-finger</keyword>
<dbReference type="Proteomes" id="UP001202328">
    <property type="component" value="Unassembled WGS sequence"/>
</dbReference>
<feature type="region of interest" description="Disordered" evidence="16">
    <location>
        <begin position="339"/>
        <end position="373"/>
    </location>
</feature>
<evidence type="ECO:0000313" key="20">
    <source>
        <dbReference type="EMBL" id="KAI3910850.1"/>
    </source>
</evidence>
<evidence type="ECO:0000256" key="18">
    <source>
        <dbReference type="SAM" id="SignalP"/>
    </source>
</evidence>
<keyword evidence="7" id="KW-0479">Metal-binding</keyword>
<keyword evidence="10" id="KW-0833">Ubl conjugation pathway</keyword>
<dbReference type="Pfam" id="PF13639">
    <property type="entry name" value="zf-RING_2"/>
    <property type="match status" value="1"/>
</dbReference>
<feature type="compositionally biased region" description="Polar residues" evidence="16">
    <location>
        <begin position="359"/>
        <end position="373"/>
    </location>
</feature>
<evidence type="ECO:0000256" key="9">
    <source>
        <dbReference type="ARBA" id="ARBA00022771"/>
    </source>
</evidence>
<sequence>MNKGYNHKQTVYFICSIVLLFLIQAGRGQSQPAPVTDDYYGPPMPDMNISFRPSVAVVIGILAVMFSLTFLLLIYAKFCHIAVSTNPVYINNFRGHLDDHALISTNRSARFSGIDKTLIESLPFFKFSALKGSKRGLECAVCLSKFEDTEILRLLPKCKHAFHINCVDQWLESHSSCPLCRHKVHAEDLSMFKLSNSSRLSHNPSSLDLREDPNIELFVQREQDHEQQHLGSSSSRFSIGSSFRKNENGKKCYGDQELLILNSQNGSVIDHQEVHDDISLDEHHCEDSSKNLDKFKHKIIVSDIIYKNRWSNLSSSDLISLNSEMLNFMSSKRFSPSGCSTSNSGGISNDVSSGHEETSIPTKTTASSRSTFLNSATATKRSMSEITSISRLSHFGFSKIKHAEPNNPSGKEERISRLWFPIVRKTVEWIAGREKRMKQPHDHEDHQNNSRLVSIV</sequence>
<evidence type="ECO:0000256" key="8">
    <source>
        <dbReference type="ARBA" id="ARBA00022729"/>
    </source>
</evidence>
<keyword evidence="11" id="KW-0862">Zinc</keyword>
<evidence type="ECO:0000256" key="5">
    <source>
        <dbReference type="ARBA" id="ARBA00022679"/>
    </source>
</evidence>
<protein>
    <recommendedName>
        <fullName evidence="4">RING-type E3 ubiquitin transferase</fullName>
        <ecNumber evidence="4">2.3.2.27</ecNumber>
    </recommendedName>
</protein>
<feature type="compositionally biased region" description="Basic and acidic residues" evidence="16">
    <location>
        <begin position="435"/>
        <end position="448"/>
    </location>
</feature>
<feature type="region of interest" description="Disordered" evidence="16">
    <location>
        <begin position="435"/>
        <end position="456"/>
    </location>
</feature>
<evidence type="ECO:0000256" key="14">
    <source>
        <dbReference type="ARBA" id="ARBA00024209"/>
    </source>
</evidence>
<comment type="caution">
    <text evidence="20">The sequence shown here is derived from an EMBL/GenBank/DDBJ whole genome shotgun (WGS) entry which is preliminary data.</text>
</comment>
<evidence type="ECO:0000256" key="15">
    <source>
        <dbReference type="PROSITE-ProRule" id="PRU00175"/>
    </source>
</evidence>
<keyword evidence="6 17" id="KW-0812">Transmembrane</keyword>
<dbReference type="InterPro" id="IPR001841">
    <property type="entry name" value="Znf_RING"/>
</dbReference>
<evidence type="ECO:0000256" key="2">
    <source>
        <dbReference type="ARBA" id="ARBA00004167"/>
    </source>
</evidence>
<evidence type="ECO:0000256" key="4">
    <source>
        <dbReference type="ARBA" id="ARBA00012483"/>
    </source>
</evidence>
<evidence type="ECO:0000256" key="1">
    <source>
        <dbReference type="ARBA" id="ARBA00000900"/>
    </source>
</evidence>
<evidence type="ECO:0000256" key="17">
    <source>
        <dbReference type="SAM" id="Phobius"/>
    </source>
</evidence>
<dbReference type="PROSITE" id="PS50089">
    <property type="entry name" value="ZF_RING_2"/>
    <property type="match status" value="1"/>
</dbReference>
<comment type="subcellular location">
    <subcellularLocation>
        <location evidence="2">Membrane</location>
        <topology evidence="2">Single-pass membrane protein</topology>
    </subcellularLocation>
</comment>
<feature type="compositionally biased region" description="Polar residues" evidence="16">
    <location>
        <begin position="339"/>
        <end position="352"/>
    </location>
</feature>
<keyword evidence="5" id="KW-0808">Transferase</keyword>
<dbReference type="GO" id="GO:0016020">
    <property type="term" value="C:membrane"/>
    <property type="evidence" value="ECO:0007669"/>
    <property type="project" value="UniProtKB-SubCell"/>
</dbReference>
<evidence type="ECO:0000256" key="12">
    <source>
        <dbReference type="ARBA" id="ARBA00022989"/>
    </source>
</evidence>
<evidence type="ECO:0000256" key="13">
    <source>
        <dbReference type="ARBA" id="ARBA00023136"/>
    </source>
</evidence>
<dbReference type="PANTHER" id="PTHR46539">
    <property type="entry name" value="E3 UBIQUITIN-PROTEIN LIGASE ATL42"/>
    <property type="match status" value="1"/>
</dbReference>
<feature type="signal peptide" evidence="18">
    <location>
        <begin position="1"/>
        <end position="28"/>
    </location>
</feature>
<feature type="transmembrane region" description="Helical" evidence="17">
    <location>
        <begin position="54"/>
        <end position="76"/>
    </location>
</feature>
<dbReference type="Gene3D" id="3.30.40.10">
    <property type="entry name" value="Zinc/RING finger domain, C3HC4 (zinc finger)"/>
    <property type="match status" value="1"/>
</dbReference>
<dbReference type="SMART" id="SM00184">
    <property type="entry name" value="RING"/>
    <property type="match status" value="1"/>
</dbReference>
<dbReference type="SUPFAM" id="SSF57850">
    <property type="entry name" value="RING/U-box"/>
    <property type="match status" value="1"/>
</dbReference>
<evidence type="ECO:0000256" key="11">
    <source>
        <dbReference type="ARBA" id="ARBA00022833"/>
    </source>
</evidence>
<dbReference type="PANTHER" id="PTHR46539:SF1">
    <property type="entry name" value="E3 UBIQUITIN-PROTEIN LIGASE ATL42"/>
    <property type="match status" value="1"/>
</dbReference>
<comment type="similarity">
    <text evidence="14">Belongs to the RING-type zinc finger family. ATL subfamily.</text>
</comment>
<dbReference type="EC" id="2.3.2.27" evidence="4"/>
<evidence type="ECO:0000256" key="6">
    <source>
        <dbReference type="ARBA" id="ARBA00022692"/>
    </source>
</evidence>
<comment type="catalytic activity">
    <reaction evidence="1">
        <text>S-ubiquitinyl-[E2 ubiquitin-conjugating enzyme]-L-cysteine + [acceptor protein]-L-lysine = [E2 ubiquitin-conjugating enzyme]-L-cysteine + N(6)-ubiquitinyl-[acceptor protein]-L-lysine.</text>
        <dbReference type="EC" id="2.3.2.27"/>
    </reaction>
</comment>
<evidence type="ECO:0000313" key="21">
    <source>
        <dbReference type="Proteomes" id="UP001202328"/>
    </source>
</evidence>
<evidence type="ECO:0000256" key="7">
    <source>
        <dbReference type="ARBA" id="ARBA00022723"/>
    </source>
</evidence>
<dbReference type="CDD" id="cd16461">
    <property type="entry name" value="RING-H2_EL5-like"/>
    <property type="match status" value="1"/>
</dbReference>
<keyword evidence="8 18" id="KW-0732">Signal</keyword>
<reference evidence="20" key="1">
    <citation type="submission" date="2022-04" db="EMBL/GenBank/DDBJ databases">
        <title>A functionally conserved STORR gene fusion in Papaver species that diverged 16.8 million years ago.</title>
        <authorList>
            <person name="Catania T."/>
        </authorList>
    </citation>
    <scope>NUCLEOTIDE SEQUENCE</scope>
    <source>
        <strain evidence="20">S-188037</strain>
    </source>
</reference>
<accession>A0AAD4XG34</accession>
<dbReference type="EMBL" id="JAJJMB010010087">
    <property type="protein sequence ID" value="KAI3910850.1"/>
    <property type="molecule type" value="Genomic_DNA"/>
</dbReference>
<comment type="pathway">
    <text evidence="3">Protein modification; protein ubiquitination.</text>
</comment>
<dbReference type="AlphaFoldDB" id="A0AAD4XG34"/>
<evidence type="ECO:0000256" key="3">
    <source>
        <dbReference type="ARBA" id="ARBA00004906"/>
    </source>
</evidence>
<keyword evidence="12 17" id="KW-1133">Transmembrane helix</keyword>
<dbReference type="GO" id="GO:0061630">
    <property type="term" value="F:ubiquitin protein ligase activity"/>
    <property type="evidence" value="ECO:0007669"/>
    <property type="project" value="UniProtKB-EC"/>
</dbReference>
<name>A0AAD4XG34_9MAGN</name>
<feature type="chain" id="PRO_5042275611" description="RING-type E3 ubiquitin transferase" evidence="18">
    <location>
        <begin position="29"/>
        <end position="456"/>
    </location>
</feature>
<keyword evidence="13 17" id="KW-0472">Membrane</keyword>